<feature type="transmembrane region" description="Helical" evidence="1">
    <location>
        <begin position="66"/>
        <end position="90"/>
    </location>
</feature>
<evidence type="ECO:0000313" key="3">
    <source>
        <dbReference type="Proteomes" id="UP000034448"/>
    </source>
</evidence>
<evidence type="ECO:0000313" key="2">
    <source>
        <dbReference type="EMBL" id="KKQ15012.1"/>
    </source>
</evidence>
<dbReference type="Proteomes" id="UP000034448">
    <property type="component" value="Unassembled WGS sequence"/>
</dbReference>
<keyword evidence="1" id="KW-1133">Transmembrane helix</keyword>
<dbReference type="AlphaFoldDB" id="A0A0G0FAS4"/>
<protein>
    <recommendedName>
        <fullName evidence="4">DUF304 domain-containing protein</fullName>
    </recommendedName>
</protein>
<proteinExistence type="predicted"/>
<gene>
    <name evidence="2" type="ORF">US28_C0025G0035</name>
</gene>
<keyword evidence="1" id="KW-0812">Transmembrane</keyword>
<sequence length="216" mass="24650">MEGKDGEYNDGRIKNCLTLPGEKLLIAKRQHWFVIMVPLVISIILNFGLIAIVSFLFLIFLNSVELLIAASLLISSIFLTGITKLIVDWFNHVYVVTNRKILEVNYAPLFSDALSDLLLDQVRTIEVDIKKDNILNQLFDMGDIIISFDRPSKDKVFVLSNINKPRESGIFLGDQLESVMESSPAGFQNSKSDHPSKFTQDYVEEKYIDETKYRRV</sequence>
<comment type="caution">
    <text evidence="2">The sequence shown here is derived from an EMBL/GenBank/DDBJ whole genome shotgun (WGS) entry which is preliminary data.</text>
</comment>
<accession>A0A0G0FAS4</accession>
<feature type="transmembrane region" description="Helical" evidence="1">
    <location>
        <begin position="32"/>
        <end position="60"/>
    </location>
</feature>
<dbReference type="EMBL" id="LBSJ01000025">
    <property type="protein sequence ID" value="KKQ15012.1"/>
    <property type="molecule type" value="Genomic_DNA"/>
</dbReference>
<keyword evidence="1" id="KW-0472">Membrane</keyword>
<evidence type="ECO:0000256" key="1">
    <source>
        <dbReference type="SAM" id="Phobius"/>
    </source>
</evidence>
<reference evidence="2 3" key="1">
    <citation type="journal article" date="2015" name="Nature">
        <title>rRNA introns, odd ribosomes, and small enigmatic genomes across a large radiation of phyla.</title>
        <authorList>
            <person name="Brown C.T."/>
            <person name="Hug L.A."/>
            <person name="Thomas B.C."/>
            <person name="Sharon I."/>
            <person name="Castelle C.J."/>
            <person name="Singh A."/>
            <person name="Wilkins M.J."/>
            <person name="Williams K.H."/>
            <person name="Banfield J.F."/>
        </authorList>
    </citation>
    <scope>NUCLEOTIDE SEQUENCE [LARGE SCALE GENOMIC DNA]</scope>
</reference>
<organism evidence="2 3">
    <name type="scientific">Candidatus Daviesbacteria bacterium GW2011_GWA1_36_8</name>
    <dbReference type="NCBI Taxonomy" id="1618417"/>
    <lineage>
        <taxon>Bacteria</taxon>
        <taxon>Candidatus Daviesiibacteriota</taxon>
    </lineage>
</organism>
<name>A0A0G0FAS4_9BACT</name>
<evidence type="ECO:0008006" key="4">
    <source>
        <dbReference type="Google" id="ProtNLM"/>
    </source>
</evidence>